<evidence type="ECO:0000256" key="1">
    <source>
        <dbReference type="SAM" id="SignalP"/>
    </source>
</evidence>
<keyword evidence="3" id="KW-1185">Reference proteome</keyword>
<feature type="chain" id="PRO_5047386637" description="Tetratricopeptide repeat protein" evidence="1">
    <location>
        <begin position="30"/>
        <end position="349"/>
    </location>
</feature>
<dbReference type="EMBL" id="WTPX01000136">
    <property type="protein sequence ID" value="NNJ27280.1"/>
    <property type="molecule type" value="Genomic_DNA"/>
</dbReference>
<dbReference type="Gene3D" id="1.25.40.10">
    <property type="entry name" value="Tetratricopeptide repeat domain"/>
    <property type="match status" value="2"/>
</dbReference>
<reference evidence="2 3" key="1">
    <citation type="journal article" date="2020" name="Syst. Appl. Microbiol.">
        <title>Alienimonas chondri sp. nov., a novel planctomycete isolated from the biofilm of the red alga Chondrus crispus.</title>
        <authorList>
            <person name="Vitorino I."/>
            <person name="Albuquerque L."/>
            <person name="Wiegand S."/>
            <person name="Kallscheuer N."/>
            <person name="da Costa M.S."/>
            <person name="Lobo-da-Cunha A."/>
            <person name="Jogler C."/>
            <person name="Lage O.M."/>
        </authorList>
    </citation>
    <scope>NUCLEOTIDE SEQUENCE [LARGE SCALE GENOMIC DNA]</scope>
    <source>
        <strain evidence="2 3">LzC2</strain>
    </source>
</reference>
<feature type="signal peptide" evidence="1">
    <location>
        <begin position="1"/>
        <end position="29"/>
    </location>
</feature>
<evidence type="ECO:0008006" key="4">
    <source>
        <dbReference type="Google" id="ProtNLM"/>
    </source>
</evidence>
<sequence length="349" mass="36439">MIVSALPAARRSWPVAVALLAFVAVPALADDVTRRGGELLRGSITSASRAELTIKPPADPAETVPAAEIVEVSWDGEPATMGRTRGREARGGLEDALTGFREALPEMASIGPLAKADGEFLVARVLGKMALNDPARRAEASSALEQFVKDNPDHFRTDAALRLLAEVQAAAGDVDEAAATVEQLKQSPSPEYQTAAAVAEGELALKRGDADAALAAFDAVLQNAEGRAAAEAKIGRAAALGRLNKHPEALTVLDGVLSEAAANDAALRASAHVRRGESLQATGETKPAILEYLKVDVLYPGASAAHAESLYHLSRLWTTAGFPERAAESAAKLKTDYPNSDWTAKLSAG</sequence>
<dbReference type="SUPFAM" id="SSF48452">
    <property type="entry name" value="TPR-like"/>
    <property type="match status" value="2"/>
</dbReference>
<name>A0ABX1VGS0_9PLAN</name>
<dbReference type="InterPro" id="IPR011990">
    <property type="entry name" value="TPR-like_helical_dom_sf"/>
</dbReference>
<evidence type="ECO:0000313" key="2">
    <source>
        <dbReference type="EMBL" id="NNJ27280.1"/>
    </source>
</evidence>
<comment type="caution">
    <text evidence="2">The sequence shown here is derived from an EMBL/GenBank/DDBJ whole genome shotgun (WGS) entry which is preliminary data.</text>
</comment>
<gene>
    <name evidence="2" type="ORF">LzC2_33820</name>
</gene>
<keyword evidence="1" id="KW-0732">Signal</keyword>
<proteinExistence type="predicted"/>
<dbReference type="Proteomes" id="UP000609651">
    <property type="component" value="Unassembled WGS sequence"/>
</dbReference>
<protein>
    <recommendedName>
        <fullName evidence="4">Tetratricopeptide repeat protein</fullName>
    </recommendedName>
</protein>
<accession>A0ABX1VGS0</accession>
<evidence type="ECO:0000313" key="3">
    <source>
        <dbReference type="Proteomes" id="UP000609651"/>
    </source>
</evidence>
<organism evidence="2 3">
    <name type="scientific">Alienimonas chondri</name>
    <dbReference type="NCBI Taxonomy" id="2681879"/>
    <lineage>
        <taxon>Bacteria</taxon>
        <taxon>Pseudomonadati</taxon>
        <taxon>Planctomycetota</taxon>
        <taxon>Planctomycetia</taxon>
        <taxon>Planctomycetales</taxon>
        <taxon>Planctomycetaceae</taxon>
        <taxon>Alienimonas</taxon>
    </lineage>
</organism>